<evidence type="ECO:0000256" key="5">
    <source>
        <dbReference type="SAM" id="MobiDB-lite"/>
    </source>
</evidence>
<protein>
    <recommendedName>
        <fullName evidence="10">PHD and RING finger domain-containing protein 1</fullName>
    </recommendedName>
</protein>
<dbReference type="Proteomes" id="UP000631114">
    <property type="component" value="Unassembled WGS sequence"/>
</dbReference>
<feature type="compositionally biased region" description="Basic and acidic residues" evidence="5">
    <location>
        <begin position="428"/>
        <end position="441"/>
    </location>
</feature>
<dbReference type="Pfam" id="PF00628">
    <property type="entry name" value="PHD"/>
    <property type="match status" value="1"/>
</dbReference>
<evidence type="ECO:0000256" key="3">
    <source>
        <dbReference type="ARBA" id="ARBA00022833"/>
    </source>
</evidence>
<dbReference type="AlphaFoldDB" id="A0A835IXY2"/>
<feature type="domain" description="RING-type" evidence="7">
    <location>
        <begin position="105"/>
        <end position="146"/>
    </location>
</feature>
<keyword evidence="1" id="KW-0479">Metal-binding</keyword>
<feature type="compositionally biased region" description="Polar residues" evidence="5">
    <location>
        <begin position="366"/>
        <end position="376"/>
    </location>
</feature>
<feature type="region of interest" description="Disordered" evidence="5">
    <location>
        <begin position="268"/>
        <end position="300"/>
    </location>
</feature>
<feature type="region of interest" description="Disordered" evidence="5">
    <location>
        <begin position="364"/>
        <end position="403"/>
    </location>
</feature>
<feature type="compositionally biased region" description="Basic residues" evidence="5">
    <location>
        <begin position="269"/>
        <end position="279"/>
    </location>
</feature>
<evidence type="ECO:0000313" key="8">
    <source>
        <dbReference type="EMBL" id="KAF9623593.1"/>
    </source>
</evidence>
<evidence type="ECO:0008006" key="10">
    <source>
        <dbReference type="Google" id="ProtNLM"/>
    </source>
</evidence>
<evidence type="ECO:0000256" key="4">
    <source>
        <dbReference type="PROSITE-ProRule" id="PRU00175"/>
    </source>
</evidence>
<dbReference type="SUPFAM" id="SSF57850">
    <property type="entry name" value="RING/U-box"/>
    <property type="match status" value="1"/>
</dbReference>
<accession>A0A835IXY2</accession>
<dbReference type="SUPFAM" id="SSF57903">
    <property type="entry name" value="FYVE/PHD zinc finger"/>
    <property type="match status" value="1"/>
</dbReference>
<proteinExistence type="predicted"/>
<evidence type="ECO:0000259" key="6">
    <source>
        <dbReference type="PROSITE" id="PS50016"/>
    </source>
</evidence>
<dbReference type="PANTHER" id="PTHR47177">
    <property type="entry name" value="F18C1.6 PROTEIN"/>
    <property type="match status" value="1"/>
</dbReference>
<feature type="compositionally biased region" description="Polar residues" evidence="5">
    <location>
        <begin position="388"/>
        <end position="403"/>
    </location>
</feature>
<dbReference type="PANTHER" id="PTHR47177:SF4">
    <property type="entry name" value="OS06G0283200 PROTEIN"/>
    <property type="match status" value="1"/>
</dbReference>
<dbReference type="Pfam" id="PF13639">
    <property type="entry name" value="zf-RING_2"/>
    <property type="match status" value="1"/>
</dbReference>
<organism evidence="8 9">
    <name type="scientific">Coptis chinensis</name>
    <dbReference type="NCBI Taxonomy" id="261450"/>
    <lineage>
        <taxon>Eukaryota</taxon>
        <taxon>Viridiplantae</taxon>
        <taxon>Streptophyta</taxon>
        <taxon>Embryophyta</taxon>
        <taxon>Tracheophyta</taxon>
        <taxon>Spermatophyta</taxon>
        <taxon>Magnoliopsida</taxon>
        <taxon>Ranunculales</taxon>
        <taxon>Ranunculaceae</taxon>
        <taxon>Coptidoideae</taxon>
        <taxon>Coptis</taxon>
    </lineage>
</organism>
<keyword evidence="2 4" id="KW-0863">Zinc-finger</keyword>
<evidence type="ECO:0000256" key="1">
    <source>
        <dbReference type="ARBA" id="ARBA00022723"/>
    </source>
</evidence>
<dbReference type="InterPro" id="IPR017907">
    <property type="entry name" value="Znf_RING_CS"/>
</dbReference>
<dbReference type="InterPro" id="IPR011011">
    <property type="entry name" value="Znf_FYVE_PHD"/>
</dbReference>
<evidence type="ECO:0000313" key="9">
    <source>
        <dbReference type="Proteomes" id="UP000631114"/>
    </source>
</evidence>
<feature type="region of interest" description="Disordered" evidence="5">
    <location>
        <begin position="423"/>
        <end position="454"/>
    </location>
</feature>
<name>A0A835IXY2_9MAGN</name>
<evidence type="ECO:0000256" key="2">
    <source>
        <dbReference type="ARBA" id="ARBA00022771"/>
    </source>
</evidence>
<dbReference type="PROSITE" id="PS00518">
    <property type="entry name" value="ZF_RING_1"/>
    <property type="match status" value="1"/>
</dbReference>
<dbReference type="SMART" id="SM00184">
    <property type="entry name" value="RING"/>
    <property type="match status" value="2"/>
</dbReference>
<dbReference type="InterPro" id="IPR001965">
    <property type="entry name" value="Znf_PHD"/>
</dbReference>
<dbReference type="PROSITE" id="PS50089">
    <property type="entry name" value="ZF_RING_2"/>
    <property type="match status" value="1"/>
</dbReference>
<dbReference type="GO" id="GO:0008270">
    <property type="term" value="F:zinc ion binding"/>
    <property type="evidence" value="ECO:0007669"/>
    <property type="project" value="UniProtKB-KW"/>
</dbReference>
<gene>
    <name evidence="8" type="ORF">IFM89_003383</name>
</gene>
<dbReference type="PROSITE" id="PS50016">
    <property type="entry name" value="ZF_PHD_2"/>
    <property type="match status" value="1"/>
</dbReference>
<dbReference type="EMBL" id="JADFTS010000001">
    <property type="protein sequence ID" value="KAF9623593.1"/>
    <property type="molecule type" value="Genomic_DNA"/>
</dbReference>
<feature type="domain" description="PHD-type" evidence="6">
    <location>
        <begin position="184"/>
        <end position="233"/>
    </location>
</feature>
<dbReference type="InterPro" id="IPR001841">
    <property type="entry name" value="Znf_RING"/>
</dbReference>
<dbReference type="Gene3D" id="3.30.40.10">
    <property type="entry name" value="Zinc/RING finger domain, C3HC4 (zinc finger)"/>
    <property type="match status" value="2"/>
</dbReference>
<comment type="caution">
    <text evidence="8">The sequence shown here is derived from an EMBL/GenBank/DDBJ whole genome shotgun (WGS) entry which is preliminary data.</text>
</comment>
<dbReference type="InterPro" id="IPR019787">
    <property type="entry name" value="Znf_PHD-finger"/>
</dbReference>
<sequence>MWVIENLWFMWSIGSDPIIPFTEMVRICLIRPEPAPFPALDPSMGKACPLVKAQADKDTYSCISLITNLVEFGSTPMEEEEGNTNPDALSSSKKGKEKISEPEVCGICFSEEEKTIRGWIDSCNHYFCYLCIMEWAKLESRCPMCKQRFKEIVRKAKHAVFINERVVNVPLRNQTSQIYDPYEQVNCSQCHSSSDENLLLLCDLCDSAAHTYCVGLGATVPEGDWFCHDCTVSRNAQQADSESDKDPVDSDSNVSISEIVRESCTGNVKRSRGKRKRLPTRPARVPDRDRISKAGKTKSSVRTLRHCRNVHSRIRVMRENWNALRNDTVDSSTGERLKNAGSQDIDKAWKMLDIAKSVQRAREATQRVNQNSSHQLCKQEPPKEEKNTSSTISMPKRSTFQQQDLGVVAPENYRHQLLEIAQRKRKSQNCEEGRPSRDACHRRLSSSHPSQSFEVPLARKPHLVDAVDLFHEQNWDVIGASSDVNERSGNTWSISQTEPSCRVSDLTSKRSKFCSPSCSEEEIPNKGTVVKSCANIMVSKDKGAKCEVQSLVKLNLKLLSKDKRLVGEGLDFSELNLFIIKCVASVGVDGFKEVARLATHTVLAACGLEHKKSIVRPFPDSVCRHNNQTKQLHMSNLMPSSCRECFYAFVKDTVKAVLSEQKF</sequence>
<feature type="region of interest" description="Disordered" evidence="5">
    <location>
        <begin position="76"/>
        <end position="95"/>
    </location>
</feature>
<dbReference type="InterPro" id="IPR013083">
    <property type="entry name" value="Znf_RING/FYVE/PHD"/>
</dbReference>
<keyword evidence="3" id="KW-0862">Zinc</keyword>
<keyword evidence="9" id="KW-1185">Reference proteome</keyword>
<reference evidence="8 9" key="1">
    <citation type="submission" date="2020-10" db="EMBL/GenBank/DDBJ databases">
        <title>The Coptis chinensis genome and diversification of protoberbering-type alkaloids.</title>
        <authorList>
            <person name="Wang B."/>
            <person name="Shu S."/>
            <person name="Song C."/>
            <person name="Liu Y."/>
        </authorList>
    </citation>
    <scope>NUCLEOTIDE SEQUENCE [LARGE SCALE GENOMIC DNA]</scope>
    <source>
        <strain evidence="8">HL-2020</strain>
        <tissue evidence="8">Leaf</tissue>
    </source>
</reference>
<dbReference type="SMART" id="SM00249">
    <property type="entry name" value="PHD"/>
    <property type="match status" value="1"/>
</dbReference>
<dbReference type="OrthoDB" id="365379at2759"/>
<evidence type="ECO:0000259" key="7">
    <source>
        <dbReference type="PROSITE" id="PS50089"/>
    </source>
</evidence>